<name>A0ABU9N819_9FLAO</name>
<dbReference type="RefSeq" id="WP_342697016.1">
    <property type="nucleotide sequence ID" value="NZ_JBCGDO010000028.1"/>
</dbReference>
<accession>A0ABU9N819</accession>
<protein>
    <submittedName>
        <fullName evidence="1">Uncharacterized protein</fullName>
    </submittedName>
</protein>
<dbReference type="EMBL" id="JBCGDO010000028">
    <property type="protein sequence ID" value="MEM0543841.1"/>
    <property type="molecule type" value="Genomic_DNA"/>
</dbReference>
<organism evidence="1 2">
    <name type="scientific">Flavobacterium aureirubrum</name>
    <dbReference type="NCBI Taxonomy" id="3133147"/>
    <lineage>
        <taxon>Bacteria</taxon>
        <taxon>Pseudomonadati</taxon>
        <taxon>Bacteroidota</taxon>
        <taxon>Flavobacteriia</taxon>
        <taxon>Flavobacteriales</taxon>
        <taxon>Flavobacteriaceae</taxon>
        <taxon>Flavobacterium</taxon>
    </lineage>
</organism>
<dbReference type="Proteomes" id="UP001460072">
    <property type="component" value="Unassembled WGS sequence"/>
</dbReference>
<evidence type="ECO:0000313" key="2">
    <source>
        <dbReference type="Proteomes" id="UP001460072"/>
    </source>
</evidence>
<evidence type="ECO:0000313" key="1">
    <source>
        <dbReference type="EMBL" id="MEM0543841.1"/>
    </source>
</evidence>
<reference evidence="1 2" key="1">
    <citation type="submission" date="2024-03" db="EMBL/GenBank/DDBJ databases">
        <title>Two novel species of the genus Flavobacterium exhibiting potentially degradation of complex polysaccharides.</title>
        <authorList>
            <person name="Lian X."/>
        </authorList>
    </citation>
    <scope>NUCLEOTIDE SEQUENCE [LARGE SCALE GENOMIC DNA]</scope>
    <source>
        <strain evidence="2">j3</strain>
    </source>
</reference>
<sequence>MKSVYVIYLFAIILSFNFMNTEQINDYKQEKVSVIIDYLKKNKRKIDSFDYQLDTNSAFVYILQNGEIILLPGNLASYENGLIIKSKEAFNKMVKDDFFPIAVVDVYQYEIYSKKLLNLPEHINENIVNLEKDLNIEISNKAKYDDDFFKAFNEAIKKVDLKNNKDNYTLSLSILLGEIIIKNKGGYWKIIKEYGVYNPYYIPYIVLNDNEVELEVMERIMTDLEQPQYFDLKKSYDFLTDPRLNMQLNVEAQKMYQAIKKDKFGNTED</sequence>
<gene>
    <name evidence="1" type="ORF">WFZ85_14590</name>
</gene>
<comment type="caution">
    <text evidence="1">The sequence shown here is derived from an EMBL/GenBank/DDBJ whole genome shotgun (WGS) entry which is preliminary data.</text>
</comment>
<keyword evidence="2" id="KW-1185">Reference proteome</keyword>
<proteinExistence type="predicted"/>